<organism evidence="6 7">
    <name type="scientific">Sediminibacillus halophilus</name>
    <dbReference type="NCBI Taxonomy" id="482461"/>
    <lineage>
        <taxon>Bacteria</taxon>
        <taxon>Bacillati</taxon>
        <taxon>Bacillota</taxon>
        <taxon>Bacilli</taxon>
        <taxon>Bacillales</taxon>
        <taxon>Bacillaceae</taxon>
        <taxon>Sediminibacillus</taxon>
    </lineage>
</organism>
<dbReference type="PANTHER" id="PTHR30524">
    <property type="entry name" value="MANNITOL-1-PHOSPHATE 5-DEHYDROGENASE"/>
    <property type="match status" value="1"/>
</dbReference>
<dbReference type="Gene3D" id="1.10.1040.10">
    <property type="entry name" value="N-(1-d-carboxylethyl)-l-norvaline Dehydrogenase, domain 2"/>
    <property type="match status" value="1"/>
</dbReference>
<dbReference type="OrthoDB" id="9768714at2"/>
<evidence type="ECO:0000256" key="2">
    <source>
        <dbReference type="ARBA" id="ARBA00023027"/>
    </source>
</evidence>
<dbReference type="GO" id="GO:0005829">
    <property type="term" value="C:cytosol"/>
    <property type="evidence" value="ECO:0007669"/>
    <property type="project" value="TreeGrafter"/>
</dbReference>
<proteinExistence type="predicted"/>
<feature type="domain" description="Mannitol dehydrogenase N-terminal" evidence="4">
    <location>
        <begin position="28"/>
        <end position="264"/>
    </location>
</feature>
<feature type="domain" description="Mannitol dehydrogenase C-terminal" evidence="5">
    <location>
        <begin position="283"/>
        <end position="482"/>
    </location>
</feature>
<comment type="catalytic activity">
    <reaction evidence="3">
        <text>D-mannitol 1-phosphate + NAD(+) = beta-D-fructose 6-phosphate + NADH + H(+)</text>
        <dbReference type="Rhea" id="RHEA:19661"/>
        <dbReference type="ChEBI" id="CHEBI:15378"/>
        <dbReference type="ChEBI" id="CHEBI:57540"/>
        <dbReference type="ChEBI" id="CHEBI:57634"/>
        <dbReference type="ChEBI" id="CHEBI:57945"/>
        <dbReference type="ChEBI" id="CHEBI:61381"/>
        <dbReference type="EC" id="1.1.1.17"/>
    </reaction>
</comment>
<evidence type="ECO:0000313" key="6">
    <source>
        <dbReference type="EMBL" id="SDL82576.1"/>
    </source>
</evidence>
<dbReference type="InterPro" id="IPR013118">
    <property type="entry name" value="Mannitol_DH_C"/>
</dbReference>
<evidence type="ECO:0000256" key="1">
    <source>
        <dbReference type="ARBA" id="ARBA00023002"/>
    </source>
</evidence>
<dbReference type="NCBIfam" id="NF002969">
    <property type="entry name" value="PRK03643.1"/>
    <property type="match status" value="1"/>
</dbReference>
<dbReference type="InterPro" id="IPR008927">
    <property type="entry name" value="6-PGluconate_DH-like_C_sf"/>
</dbReference>
<dbReference type="PANTHER" id="PTHR30524:SF0">
    <property type="entry name" value="ALTRONATE OXIDOREDUCTASE-RELATED"/>
    <property type="match status" value="1"/>
</dbReference>
<evidence type="ECO:0000259" key="4">
    <source>
        <dbReference type="Pfam" id="PF01232"/>
    </source>
</evidence>
<evidence type="ECO:0000313" key="7">
    <source>
        <dbReference type="Proteomes" id="UP000182347"/>
    </source>
</evidence>
<dbReference type="InterPro" id="IPR013131">
    <property type="entry name" value="Mannitol_DH_N"/>
</dbReference>
<keyword evidence="1" id="KW-0560">Oxidoreductase</keyword>
<dbReference type="Pfam" id="PF01232">
    <property type="entry name" value="Mannitol_dh"/>
    <property type="match status" value="1"/>
</dbReference>
<dbReference type="GO" id="GO:0008926">
    <property type="term" value="F:mannitol-1-phosphate 5-dehydrogenase activity"/>
    <property type="evidence" value="ECO:0007669"/>
    <property type="project" value="UniProtKB-EC"/>
</dbReference>
<dbReference type="SUPFAM" id="SSF48179">
    <property type="entry name" value="6-phosphogluconate dehydrogenase C-terminal domain-like"/>
    <property type="match status" value="1"/>
</dbReference>
<dbReference type="RefSeq" id="WP_083334689.1">
    <property type="nucleotide sequence ID" value="NZ_FNHF01000001.1"/>
</dbReference>
<dbReference type="InterPro" id="IPR013328">
    <property type="entry name" value="6PGD_dom2"/>
</dbReference>
<keyword evidence="2" id="KW-0520">NAD</keyword>
<accession>A0A1G9N7R9</accession>
<protein>
    <submittedName>
        <fullName evidence="6">Tagaturonate reductase</fullName>
    </submittedName>
</protein>
<dbReference type="Proteomes" id="UP000182347">
    <property type="component" value="Unassembled WGS sequence"/>
</dbReference>
<dbReference type="AlphaFoldDB" id="A0A1G9N7R9"/>
<evidence type="ECO:0000259" key="5">
    <source>
        <dbReference type="Pfam" id="PF08125"/>
    </source>
</evidence>
<dbReference type="EMBL" id="FNHF01000001">
    <property type="protein sequence ID" value="SDL82576.1"/>
    <property type="molecule type" value="Genomic_DNA"/>
</dbReference>
<dbReference type="Pfam" id="PF08125">
    <property type="entry name" value="Mannitol_dh_C"/>
    <property type="match status" value="1"/>
</dbReference>
<dbReference type="STRING" id="482461.SAMN05216244_0888"/>
<reference evidence="7" key="1">
    <citation type="submission" date="2016-10" db="EMBL/GenBank/DDBJ databases">
        <authorList>
            <person name="Varghese N."/>
            <person name="Submissions S."/>
        </authorList>
    </citation>
    <scope>NUCLEOTIDE SEQUENCE [LARGE SCALE GENOMIC DNA]</scope>
    <source>
        <strain evidence="7">CGMCC 1.6199</strain>
    </source>
</reference>
<evidence type="ECO:0000256" key="3">
    <source>
        <dbReference type="ARBA" id="ARBA00048615"/>
    </source>
</evidence>
<dbReference type="SUPFAM" id="SSF51735">
    <property type="entry name" value="NAD(P)-binding Rossmann-fold domains"/>
    <property type="match status" value="1"/>
</dbReference>
<keyword evidence="7" id="KW-1185">Reference proteome</keyword>
<sequence>MVKLDRTVLAKSFADTTYRNYDSKLPEKVLQIGEGNFLRGFVDWMIHQMNQQGIFNGSVVAVQPTPHGRVLPKLKEQDWLYTVILRGIAGGKKVDEAEVIPAISRGVNPYEEWEQILKVAESDKLELIISNTTEAGITYLQEPYQSDSFPSSFPGKITALLYHRYKYFSGDLKAGLHILPCELIEENGGKLKYIVKRIARDWNLPSDFLRWLETANRFYDTLVDRIVTGYPKSDAADFASKLGYEDAFLTVGEPYHLFCIDGSEEIKKVFPLDQAGLRVKWGDIERYRELKVRLLNGPHTMMASVGYLAGADTVLDVMKDESLRLFVDRGFEDISETLPFANQEKLDYIEEVRQRFLNPYNQHYLQDIGMNAVYKFKSRLLPTLSRYVDKKGQMPDSIALSLAAILVYFRPVQMNAHGIVGERDGKRYQTRESELVSKVLTNCWKEYEQEEISIEEFVFSILGNRAIWDEDLNEIENVTPTVSGYVWQIISMGMKETLTQMLHKNYSSLS</sequence>
<name>A0A1G9N7R9_9BACI</name>
<dbReference type="InterPro" id="IPR036291">
    <property type="entry name" value="NAD(P)-bd_dom_sf"/>
</dbReference>
<dbReference type="Gene3D" id="3.40.50.720">
    <property type="entry name" value="NAD(P)-binding Rossmann-like Domain"/>
    <property type="match status" value="1"/>
</dbReference>
<dbReference type="GO" id="GO:0019592">
    <property type="term" value="P:mannitol catabolic process"/>
    <property type="evidence" value="ECO:0007669"/>
    <property type="project" value="TreeGrafter"/>
</dbReference>
<gene>
    <name evidence="6" type="ORF">SAMN05216244_0888</name>
</gene>